<evidence type="ECO:0000256" key="7">
    <source>
        <dbReference type="ARBA" id="ARBA00023136"/>
    </source>
</evidence>
<dbReference type="GO" id="GO:1903785">
    <property type="term" value="P:L-valine transmembrane transport"/>
    <property type="evidence" value="ECO:0007669"/>
    <property type="project" value="TreeGrafter"/>
</dbReference>
<dbReference type="EMBL" id="BSDR01000001">
    <property type="protein sequence ID" value="GLI34509.1"/>
    <property type="molecule type" value="Genomic_DNA"/>
</dbReference>
<dbReference type="PANTHER" id="PTHR34979:SF1">
    <property type="entry name" value="INNER MEMBRANE PROTEIN YGAZ"/>
    <property type="match status" value="1"/>
</dbReference>
<feature type="transmembrane region" description="Helical" evidence="8">
    <location>
        <begin position="197"/>
        <end position="215"/>
    </location>
</feature>
<comment type="subcellular location">
    <subcellularLocation>
        <location evidence="1">Cell membrane</location>
        <topology evidence="1">Multi-pass membrane protein</topology>
    </subcellularLocation>
</comment>
<organism evidence="9 10">
    <name type="scientific">Desulforhabdus amnigena</name>
    <dbReference type="NCBI Taxonomy" id="40218"/>
    <lineage>
        <taxon>Bacteria</taxon>
        <taxon>Pseudomonadati</taxon>
        <taxon>Thermodesulfobacteriota</taxon>
        <taxon>Syntrophobacteria</taxon>
        <taxon>Syntrophobacterales</taxon>
        <taxon>Syntrophobacteraceae</taxon>
        <taxon>Desulforhabdus</taxon>
    </lineage>
</organism>
<feature type="transmembrane region" description="Helical" evidence="8">
    <location>
        <begin position="27"/>
        <end position="46"/>
    </location>
</feature>
<keyword evidence="6 8" id="KW-1133">Transmembrane helix</keyword>
<feature type="transmembrane region" description="Helical" evidence="8">
    <location>
        <begin position="171"/>
        <end position="190"/>
    </location>
</feature>
<name>A0A9W6D421_9BACT</name>
<dbReference type="RefSeq" id="WP_281793796.1">
    <property type="nucleotide sequence ID" value="NZ_BSDR01000001.1"/>
</dbReference>
<dbReference type="AlphaFoldDB" id="A0A9W6D421"/>
<feature type="transmembrane region" description="Helical" evidence="8">
    <location>
        <begin position="83"/>
        <end position="107"/>
    </location>
</feature>
<dbReference type="PANTHER" id="PTHR34979">
    <property type="entry name" value="INNER MEMBRANE PROTEIN YGAZ"/>
    <property type="match status" value="1"/>
</dbReference>
<keyword evidence="10" id="KW-1185">Reference proteome</keyword>
<dbReference type="Pfam" id="PF03591">
    <property type="entry name" value="AzlC"/>
    <property type="match status" value="1"/>
</dbReference>
<feature type="transmembrane region" description="Helical" evidence="8">
    <location>
        <begin position="58"/>
        <end position="77"/>
    </location>
</feature>
<evidence type="ECO:0000313" key="9">
    <source>
        <dbReference type="EMBL" id="GLI34509.1"/>
    </source>
</evidence>
<evidence type="ECO:0000256" key="1">
    <source>
        <dbReference type="ARBA" id="ARBA00004651"/>
    </source>
</evidence>
<comment type="similarity">
    <text evidence="2">Belongs to the AzlC family.</text>
</comment>
<dbReference type="InterPro" id="IPR011606">
    <property type="entry name" value="Brnchd-chn_aa_trnsp_permease"/>
</dbReference>
<evidence type="ECO:0000256" key="2">
    <source>
        <dbReference type="ARBA" id="ARBA00010735"/>
    </source>
</evidence>
<feature type="transmembrane region" description="Helical" evidence="8">
    <location>
        <begin position="221"/>
        <end position="239"/>
    </location>
</feature>
<accession>A0A9W6D421</accession>
<evidence type="ECO:0000256" key="3">
    <source>
        <dbReference type="ARBA" id="ARBA00022448"/>
    </source>
</evidence>
<keyword evidence="4" id="KW-1003">Cell membrane</keyword>
<keyword evidence="5 8" id="KW-0812">Transmembrane</keyword>
<feature type="transmembrane region" description="Helical" evidence="8">
    <location>
        <begin position="145"/>
        <end position="165"/>
    </location>
</feature>
<evidence type="ECO:0000313" key="10">
    <source>
        <dbReference type="Proteomes" id="UP001144372"/>
    </source>
</evidence>
<proteinExistence type="inferred from homology"/>
<reference evidence="9" key="1">
    <citation type="submission" date="2022-12" db="EMBL/GenBank/DDBJ databases">
        <title>Reference genome sequencing for broad-spectrum identification of bacterial and archaeal isolates by mass spectrometry.</title>
        <authorList>
            <person name="Sekiguchi Y."/>
            <person name="Tourlousse D.M."/>
        </authorList>
    </citation>
    <scope>NUCLEOTIDE SEQUENCE</scope>
    <source>
        <strain evidence="9">ASRB1</strain>
    </source>
</reference>
<protein>
    <submittedName>
        <fullName evidence="9">Branched-chain amino acid ABC transporter permease</fullName>
    </submittedName>
</protein>
<evidence type="ECO:0000256" key="5">
    <source>
        <dbReference type="ARBA" id="ARBA00022692"/>
    </source>
</evidence>
<gene>
    <name evidence="9" type="ORF">DAMNIGENAA_19420</name>
</gene>
<evidence type="ECO:0000256" key="8">
    <source>
        <dbReference type="SAM" id="Phobius"/>
    </source>
</evidence>
<keyword evidence="7 8" id="KW-0472">Membrane</keyword>
<keyword evidence="3" id="KW-0813">Transport</keyword>
<dbReference type="Proteomes" id="UP001144372">
    <property type="component" value="Unassembled WGS sequence"/>
</dbReference>
<evidence type="ECO:0000256" key="4">
    <source>
        <dbReference type="ARBA" id="ARBA00022475"/>
    </source>
</evidence>
<comment type="caution">
    <text evidence="9">The sequence shown here is derived from an EMBL/GenBank/DDBJ whole genome shotgun (WGS) entry which is preliminary data.</text>
</comment>
<evidence type="ECO:0000256" key="6">
    <source>
        <dbReference type="ARBA" id="ARBA00022989"/>
    </source>
</evidence>
<dbReference type="GO" id="GO:0005886">
    <property type="term" value="C:plasma membrane"/>
    <property type="evidence" value="ECO:0007669"/>
    <property type="project" value="UniProtKB-SubCell"/>
</dbReference>
<sequence>MSSEISSSIDSSKNDRPRQIITEGVEAGWPICLGYVPIGLAFGVLAQKAGLGVLEVGLMSLLVFAGSAQFIAVSMIGSGAASLSIVLTTLIVNLRHVLMSSSLAVFLGRVDRSLLSLFAYGVTDESFAVNMTRFREGEWTPHRALVVNHIANFVWIVSTMIGAYGGHFIPAGSFGIDYALSAMFLSLMVFQLRGRIYVITGLLAGLFAILFAMLIPGNAYVILASLLAATSGFLLKRFGRKKMPYDARF</sequence>